<gene>
    <name evidence="1" type="ORF">B0174_01525</name>
</gene>
<dbReference type="Proteomes" id="UP000251135">
    <property type="component" value="Unassembled WGS sequence"/>
</dbReference>
<proteinExistence type="predicted"/>
<comment type="caution">
    <text evidence="1">The sequence shown here is derived from an EMBL/GenBank/DDBJ whole genome shotgun (WGS) entry which is preliminary data.</text>
</comment>
<accession>A0A363D3U0</accession>
<dbReference type="RefSeq" id="WP_108557882.1">
    <property type="nucleotide sequence ID" value="NZ_MUXE01000002.1"/>
</dbReference>
<dbReference type="AlphaFoldDB" id="A0A363D3U0"/>
<organism evidence="1 2">
    <name type="scientific">Arcobacter caeni</name>
    <dbReference type="NCBI Taxonomy" id="1912877"/>
    <lineage>
        <taxon>Bacteria</taxon>
        <taxon>Pseudomonadati</taxon>
        <taxon>Campylobacterota</taxon>
        <taxon>Epsilonproteobacteria</taxon>
        <taxon>Campylobacterales</taxon>
        <taxon>Arcobacteraceae</taxon>
        <taxon>Arcobacter</taxon>
    </lineage>
</organism>
<protein>
    <recommendedName>
        <fullName evidence="3">DUF2249 domain-containing protein</fullName>
    </recommendedName>
</protein>
<dbReference type="EMBL" id="MUXE01000002">
    <property type="protein sequence ID" value="PUE65974.1"/>
    <property type="molecule type" value="Genomic_DNA"/>
</dbReference>
<evidence type="ECO:0000313" key="2">
    <source>
        <dbReference type="Proteomes" id="UP000251135"/>
    </source>
</evidence>
<sequence>MGIPENAKQIEVNGATVPFFEDEEAYYFDSSLTGPPEPMVNAMVGLQLLDDKHKLVMINHKPPMGLFPKIQDSFNYEIVELPNDKVKVIFIKKTNTSVNLKDTDSSCSGSGCMH</sequence>
<keyword evidence="2" id="KW-1185">Reference proteome</keyword>
<evidence type="ECO:0000313" key="1">
    <source>
        <dbReference type="EMBL" id="PUE65974.1"/>
    </source>
</evidence>
<evidence type="ECO:0008006" key="3">
    <source>
        <dbReference type="Google" id="ProtNLM"/>
    </source>
</evidence>
<dbReference type="OrthoDB" id="14666at2"/>
<reference evidence="1 2" key="1">
    <citation type="submission" date="2017-02" db="EMBL/GenBank/DDBJ databases">
        <title>Arcobacter caeni sp. nov, a new Arcobacter species isolated from reclaimed water.</title>
        <authorList>
            <person name="Figueras M.J."/>
            <person name="Perez-Cataluna A."/>
            <person name="Salas-Masso N."/>
        </authorList>
    </citation>
    <scope>NUCLEOTIDE SEQUENCE [LARGE SCALE GENOMIC DNA]</scope>
    <source>
        <strain evidence="1 2">RW17-10</strain>
    </source>
</reference>
<name>A0A363D3U0_9BACT</name>